<evidence type="ECO:0000256" key="1">
    <source>
        <dbReference type="SAM" id="MobiDB-lite"/>
    </source>
</evidence>
<feature type="region of interest" description="Disordered" evidence="1">
    <location>
        <begin position="333"/>
        <end position="356"/>
    </location>
</feature>
<organism evidence="2 3">
    <name type="scientific">Daphnia sinensis</name>
    <dbReference type="NCBI Taxonomy" id="1820382"/>
    <lineage>
        <taxon>Eukaryota</taxon>
        <taxon>Metazoa</taxon>
        <taxon>Ecdysozoa</taxon>
        <taxon>Arthropoda</taxon>
        <taxon>Crustacea</taxon>
        <taxon>Branchiopoda</taxon>
        <taxon>Diplostraca</taxon>
        <taxon>Cladocera</taxon>
        <taxon>Anomopoda</taxon>
        <taxon>Daphniidae</taxon>
        <taxon>Daphnia</taxon>
        <taxon>Daphnia similis group</taxon>
    </lineage>
</organism>
<accession>A0AAD5PLJ3</accession>
<gene>
    <name evidence="2" type="ORF">GHT06_003844</name>
</gene>
<reference evidence="2" key="1">
    <citation type="submission" date="2022-05" db="EMBL/GenBank/DDBJ databases">
        <title>A multi-omics perspective on studying reproductive biology in Daphnia sinensis.</title>
        <authorList>
            <person name="Jia J."/>
        </authorList>
    </citation>
    <scope>NUCLEOTIDE SEQUENCE</scope>
    <source>
        <strain evidence="2">WSL</strain>
    </source>
</reference>
<evidence type="ECO:0000313" key="2">
    <source>
        <dbReference type="EMBL" id="KAI9549658.1"/>
    </source>
</evidence>
<comment type="caution">
    <text evidence="2">The sequence shown here is derived from an EMBL/GenBank/DDBJ whole genome shotgun (WGS) entry which is preliminary data.</text>
</comment>
<proteinExistence type="predicted"/>
<dbReference type="AlphaFoldDB" id="A0AAD5PLJ3"/>
<dbReference type="EMBL" id="WJBH02000290">
    <property type="protein sequence ID" value="KAI9549658.1"/>
    <property type="molecule type" value="Genomic_DNA"/>
</dbReference>
<evidence type="ECO:0000313" key="3">
    <source>
        <dbReference type="Proteomes" id="UP000820818"/>
    </source>
</evidence>
<protein>
    <submittedName>
        <fullName evidence="2">Uncharacterized protein</fullName>
    </submittedName>
</protein>
<name>A0AAD5PLJ3_9CRUS</name>
<sequence>MVVTRKNKHMIERMYDAGVRGFQFAAFKVPCPSWLFDAIAHVCTMQVRSLVVSVWRNNYADIHNRHHDAKILKAIRSPELKQCLESLTLEVMSISPQHIDLTGLARLRSVHVVGWDVTVAVPPTVSCVSNRSGLVEGLSNFKHYAAKASPEVASVVLSCPSLVTATIGIKGSGHVRATVGKSLRKLRIDTVSEISCDIQLVAPLEELRLNAYEGVVNVRGANIHKVILDGSSSESRGMVASFAGLFIGQLVCVSEDLIRIKDVDANVVIVNAYTDKLILRIPPSVNIRRRLLVRMHFEGSVTLHQEVETVIGVSCAFQMHPLEPTPTLLRKYKRKRRSSGGVKRKNRHRRRRHTRRLISGVAPAAASDCGCSSSPQ</sequence>
<keyword evidence="3" id="KW-1185">Reference proteome</keyword>
<dbReference type="Proteomes" id="UP000820818">
    <property type="component" value="Unassembled WGS sequence"/>
</dbReference>